<accession>A0A7W6QAP6</accession>
<evidence type="ECO:0000313" key="3">
    <source>
        <dbReference type="Proteomes" id="UP000524492"/>
    </source>
</evidence>
<organism evidence="2 3">
    <name type="scientific">Rhizobium aethiopicum</name>
    <dbReference type="NCBI Taxonomy" id="1138170"/>
    <lineage>
        <taxon>Bacteria</taxon>
        <taxon>Pseudomonadati</taxon>
        <taxon>Pseudomonadota</taxon>
        <taxon>Alphaproteobacteria</taxon>
        <taxon>Hyphomicrobiales</taxon>
        <taxon>Rhizobiaceae</taxon>
        <taxon>Rhizobium/Agrobacterium group</taxon>
        <taxon>Rhizobium</taxon>
    </lineage>
</organism>
<keyword evidence="3" id="KW-1185">Reference proteome</keyword>
<protein>
    <submittedName>
        <fullName evidence="2">Uncharacterized protein</fullName>
    </submittedName>
</protein>
<reference evidence="2 3" key="1">
    <citation type="submission" date="2020-08" db="EMBL/GenBank/DDBJ databases">
        <title>Genomic Encyclopedia of Type Strains, Phase IV (KMG-V): Genome sequencing to study the core and pangenomes of soil and plant-associated prokaryotes.</title>
        <authorList>
            <person name="Whitman W."/>
        </authorList>
    </citation>
    <scope>NUCLEOTIDE SEQUENCE [LARGE SCALE GENOMIC DNA]</scope>
    <source>
        <strain evidence="2 3">SEMIA 4074</strain>
    </source>
</reference>
<dbReference type="Proteomes" id="UP000524492">
    <property type="component" value="Unassembled WGS sequence"/>
</dbReference>
<name>A0A7W6QAP6_9HYPH</name>
<evidence type="ECO:0000256" key="1">
    <source>
        <dbReference type="SAM" id="SignalP"/>
    </source>
</evidence>
<sequence length="128" mass="13225">MKRMKIAAGLAAALSFASCQTNAEYQSQLNANLDARLSAYHGTTLAEFTARTGLVPVNAYPVAGGKVFVIEGAPVYITLPATQVTPGITRASACQLLIRAALTGTGGTADDWKIVGTSRSGPCNNLPV</sequence>
<gene>
    <name evidence="2" type="ORF">GGD53_004233</name>
</gene>
<dbReference type="PROSITE" id="PS51257">
    <property type="entry name" value="PROKAR_LIPOPROTEIN"/>
    <property type="match status" value="1"/>
</dbReference>
<feature type="signal peptide" evidence="1">
    <location>
        <begin position="1"/>
        <end position="23"/>
    </location>
</feature>
<keyword evidence="1" id="KW-0732">Signal</keyword>
<dbReference type="AlphaFoldDB" id="A0A7W6QAP6"/>
<dbReference type="RefSeq" id="WP_184458734.1">
    <property type="nucleotide sequence ID" value="NZ_JACIFV010000016.1"/>
</dbReference>
<evidence type="ECO:0000313" key="2">
    <source>
        <dbReference type="EMBL" id="MBB4194059.1"/>
    </source>
</evidence>
<dbReference type="EMBL" id="JACIFV010000016">
    <property type="protein sequence ID" value="MBB4194059.1"/>
    <property type="molecule type" value="Genomic_DNA"/>
</dbReference>
<proteinExistence type="predicted"/>
<comment type="caution">
    <text evidence="2">The sequence shown here is derived from an EMBL/GenBank/DDBJ whole genome shotgun (WGS) entry which is preliminary data.</text>
</comment>
<feature type="chain" id="PRO_5031204726" evidence="1">
    <location>
        <begin position="24"/>
        <end position="128"/>
    </location>
</feature>